<protein>
    <recommendedName>
        <fullName evidence="1">Peptidase M16 N-terminal domain-containing protein</fullName>
    </recommendedName>
</protein>
<gene>
    <name evidence="2" type="ORF">GPUH_LOCUS4860</name>
</gene>
<dbReference type="SUPFAM" id="SSF63411">
    <property type="entry name" value="LuxS/MPP-like metallohydrolase"/>
    <property type="match status" value="1"/>
</dbReference>
<dbReference type="OrthoDB" id="5809639at2759"/>
<dbReference type="Proteomes" id="UP000271098">
    <property type="component" value="Unassembled WGS sequence"/>
</dbReference>
<dbReference type="PANTHER" id="PTHR43016:SF16">
    <property type="entry name" value="METALLOPROTEASE, PUTATIVE (AFU_ORTHOLOGUE AFUA_4G07610)-RELATED"/>
    <property type="match status" value="1"/>
</dbReference>
<feature type="domain" description="Peptidase M16 N-terminal" evidence="1">
    <location>
        <begin position="1"/>
        <end position="78"/>
    </location>
</feature>
<reference evidence="2 3" key="1">
    <citation type="submission" date="2018-11" db="EMBL/GenBank/DDBJ databases">
        <authorList>
            <consortium name="Pathogen Informatics"/>
        </authorList>
    </citation>
    <scope>NUCLEOTIDE SEQUENCE [LARGE SCALE GENOMIC DNA]</scope>
</reference>
<dbReference type="EMBL" id="UYRT01009602">
    <property type="protein sequence ID" value="VDK47745.1"/>
    <property type="molecule type" value="Genomic_DNA"/>
</dbReference>
<dbReference type="PANTHER" id="PTHR43016">
    <property type="entry name" value="PRESEQUENCE PROTEASE"/>
    <property type="match status" value="1"/>
</dbReference>
<name>A0A3P6R2Z9_9BILA</name>
<dbReference type="GO" id="GO:0046872">
    <property type="term" value="F:metal ion binding"/>
    <property type="evidence" value="ECO:0007669"/>
    <property type="project" value="InterPro"/>
</dbReference>
<dbReference type="Gene3D" id="3.30.830.10">
    <property type="entry name" value="Metalloenzyme, LuxS/M16 peptidase-like"/>
    <property type="match status" value="1"/>
</dbReference>
<dbReference type="FunFam" id="3.30.830.10:FF:000015">
    <property type="entry name" value="Putative zinc metalloprotease"/>
    <property type="match status" value="1"/>
</dbReference>
<dbReference type="InterPro" id="IPR011765">
    <property type="entry name" value="Pept_M16_N"/>
</dbReference>
<proteinExistence type="predicted"/>
<keyword evidence="3" id="KW-1185">Reference proteome</keyword>
<sequence length="116" mass="13056">MEHLAFLGSKKYPYKGVLDLIANRCLASGTNAYTQQDHTGYELTTVGSQGFLRVLPVYLDHLLSPTLTDAQFLTEVHHINGNGDDAGVVYSEMQDAESDMDQIVCWKLKELFYPER</sequence>
<accession>A0A3P6R2Z9</accession>
<dbReference type="Pfam" id="PF00675">
    <property type="entry name" value="Peptidase_M16"/>
    <property type="match status" value="1"/>
</dbReference>
<dbReference type="InterPro" id="IPR011249">
    <property type="entry name" value="Metalloenz_LuxS/M16"/>
</dbReference>
<dbReference type="AlphaFoldDB" id="A0A3P6R2Z9"/>
<organism evidence="2 3">
    <name type="scientific">Gongylonema pulchrum</name>
    <dbReference type="NCBI Taxonomy" id="637853"/>
    <lineage>
        <taxon>Eukaryota</taxon>
        <taxon>Metazoa</taxon>
        <taxon>Ecdysozoa</taxon>
        <taxon>Nematoda</taxon>
        <taxon>Chromadorea</taxon>
        <taxon>Rhabditida</taxon>
        <taxon>Spirurina</taxon>
        <taxon>Spiruromorpha</taxon>
        <taxon>Spiruroidea</taxon>
        <taxon>Gongylonematidae</taxon>
        <taxon>Gongylonema</taxon>
    </lineage>
</organism>
<evidence type="ECO:0000313" key="2">
    <source>
        <dbReference type="EMBL" id="VDK47745.1"/>
    </source>
</evidence>
<evidence type="ECO:0000259" key="1">
    <source>
        <dbReference type="Pfam" id="PF00675"/>
    </source>
</evidence>
<evidence type="ECO:0000313" key="3">
    <source>
        <dbReference type="Proteomes" id="UP000271098"/>
    </source>
</evidence>